<dbReference type="FunFam" id="4.10.1200.10:FF:000001">
    <property type="entry name" value="Respiratory nitrate reductase subunit alpha"/>
    <property type="match status" value="1"/>
</dbReference>
<keyword evidence="5" id="KW-0408">Iron</keyword>
<evidence type="ECO:0000256" key="4">
    <source>
        <dbReference type="ARBA" id="ARBA00022723"/>
    </source>
</evidence>
<evidence type="ECO:0000256" key="3">
    <source>
        <dbReference type="ARBA" id="ARBA00022505"/>
    </source>
</evidence>
<dbReference type="Pfam" id="PF00384">
    <property type="entry name" value="Molybdopterin"/>
    <property type="match status" value="1"/>
</dbReference>
<evidence type="ECO:0000313" key="8">
    <source>
        <dbReference type="EMBL" id="SQC87755.1"/>
    </source>
</evidence>
<dbReference type="Gene3D" id="3.40.50.12440">
    <property type="match status" value="1"/>
</dbReference>
<gene>
    <name evidence="8" type="primary">narZ_3</name>
    <name evidence="8" type="ORF">NCTC9645_05894</name>
</gene>
<dbReference type="GO" id="GO:0051539">
    <property type="term" value="F:4 iron, 4 sulfur cluster binding"/>
    <property type="evidence" value="ECO:0007669"/>
    <property type="project" value="UniProtKB-KW"/>
</dbReference>
<keyword evidence="8" id="KW-0560">Oxidoreductase</keyword>
<dbReference type="InterPro" id="IPR028189">
    <property type="entry name" value="Nitr_red_alph_N"/>
</dbReference>
<dbReference type="EMBL" id="UASO01000010">
    <property type="protein sequence ID" value="SQC87755.1"/>
    <property type="molecule type" value="Genomic_DNA"/>
</dbReference>
<keyword evidence="4" id="KW-0479">Metal-binding</keyword>
<dbReference type="PROSITE" id="PS51669">
    <property type="entry name" value="4FE4S_MOW_BIS_MGD"/>
    <property type="match status" value="1"/>
</dbReference>
<evidence type="ECO:0000256" key="6">
    <source>
        <dbReference type="ARBA" id="ARBA00023014"/>
    </source>
</evidence>
<dbReference type="InterPro" id="IPR006656">
    <property type="entry name" value="Mopterin_OxRdtase"/>
</dbReference>
<dbReference type="InterPro" id="IPR006963">
    <property type="entry name" value="Mopterin_OxRdtase_4Fe-4S_dom"/>
</dbReference>
<comment type="cofactor">
    <cofactor evidence="1">
        <name>Mo-bis(molybdopterin guanine dinucleotide)</name>
        <dbReference type="ChEBI" id="CHEBI:60539"/>
    </cofactor>
</comment>
<dbReference type="PROSITE" id="PS00551">
    <property type="entry name" value="MOLYBDOPTERIN_PROK_1"/>
    <property type="match status" value="1"/>
</dbReference>
<dbReference type="PANTHER" id="PTHR43105:SF2">
    <property type="entry name" value="RESPIRATORY NITRATE REDUCTASE 2 ALPHA CHAIN"/>
    <property type="match status" value="1"/>
</dbReference>
<dbReference type="EC" id="1.7.99.4" evidence="8"/>
<dbReference type="GO" id="GO:0016020">
    <property type="term" value="C:membrane"/>
    <property type="evidence" value="ECO:0007669"/>
    <property type="project" value="TreeGrafter"/>
</dbReference>
<proteinExistence type="predicted"/>
<name>A0A2X3IYJ3_KLEPN</name>
<accession>A0A2X3IYJ3</accession>
<dbReference type="InterPro" id="IPR050123">
    <property type="entry name" value="Prok_molybdopt-oxidoreductase"/>
</dbReference>
<evidence type="ECO:0000256" key="5">
    <source>
        <dbReference type="ARBA" id="ARBA00023004"/>
    </source>
</evidence>
<reference evidence="8 9" key="1">
    <citation type="submission" date="2018-06" db="EMBL/GenBank/DDBJ databases">
        <authorList>
            <consortium name="Pathogen Informatics"/>
            <person name="Doyle S."/>
        </authorList>
    </citation>
    <scope>NUCLEOTIDE SEQUENCE [LARGE SCALE GENOMIC DNA]</scope>
    <source>
        <strain evidence="8 9">NCTC9645</strain>
    </source>
</reference>
<dbReference type="GO" id="GO:0016491">
    <property type="term" value="F:oxidoreductase activity"/>
    <property type="evidence" value="ECO:0007669"/>
    <property type="project" value="UniProtKB-KW"/>
</dbReference>
<dbReference type="SMART" id="SM00926">
    <property type="entry name" value="Molybdop_Fe4S4"/>
    <property type="match status" value="1"/>
</dbReference>
<evidence type="ECO:0000256" key="1">
    <source>
        <dbReference type="ARBA" id="ARBA00001942"/>
    </source>
</evidence>
<dbReference type="Proteomes" id="UP000250675">
    <property type="component" value="Unassembled WGS sequence"/>
</dbReference>
<dbReference type="GO" id="GO:0046872">
    <property type="term" value="F:metal ion binding"/>
    <property type="evidence" value="ECO:0007669"/>
    <property type="project" value="UniProtKB-KW"/>
</dbReference>
<evidence type="ECO:0000313" key="9">
    <source>
        <dbReference type="Proteomes" id="UP000250675"/>
    </source>
</evidence>
<organism evidence="8 9">
    <name type="scientific">Klebsiella pneumoniae</name>
    <dbReference type="NCBI Taxonomy" id="573"/>
    <lineage>
        <taxon>Bacteria</taxon>
        <taxon>Pseudomonadati</taxon>
        <taxon>Pseudomonadota</taxon>
        <taxon>Gammaproteobacteria</taxon>
        <taxon>Enterobacterales</taxon>
        <taxon>Enterobacteriaceae</taxon>
        <taxon>Klebsiella/Raoultella group</taxon>
        <taxon>Klebsiella</taxon>
        <taxon>Klebsiella pneumoniae complex</taxon>
    </lineage>
</organism>
<evidence type="ECO:0000256" key="2">
    <source>
        <dbReference type="ARBA" id="ARBA00022485"/>
    </source>
</evidence>
<keyword evidence="2" id="KW-0004">4Fe-4S</keyword>
<keyword evidence="6" id="KW-0411">Iron-sulfur</keyword>
<evidence type="ECO:0000259" key="7">
    <source>
        <dbReference type="PROSITE" id="PS51669"/>
    </source>
</evidence>
<dbReference type="InterPro" id="IPR044906">
    <property type="entry name" value="Nitr_red_alph_N_sf"/>
</dbReference>
<dbReference type="Pfam" id="PF14710">
    <property type="entry name" value="Nitr_red_alph_N"/>
    <property type="match status" value="1"/>
</dbReference>
<dbReference type="InterPro" id="IPR027467">
    <property type="entry name" value="MopterinOxRdtase_cofactor_BS"/>
</dbReference>
<dbReference type="SUPFAM" id="SSF53706">
    <property type="entry name" value="Formate dehydrogenase/DMSO reductase, domains 1-3"/>
    <property type="match status" value="1"/>
</dbReference>
<sequence>MSKLLDRFRYFKQKGETFSNGHGQVYNNNRDWEDSYRQRWQFDKIVRSTHGVNCTGSCSWKIYVKNGLVTWETQQTDYPRTRPDLPNHEPRGCPRGASYSWYLYSANRLKYPLARKRLIELWREALAQHPDPVLAWDSIMQDPAKTRSYKAAHGKGGFVRSSWKELNQLIAAANVWTIKHYGPDRVAGFSPIPAMSMVSYAAGTRYLSLIGGTCLSFYDWYCDLPPASPMTWGEQTDVPESADWYNSSYIIAWGSNVPQTRTPDAHFFTEVRYKGTKTIAITPDYSEVAKLCDQWLAPKQGTDSALAMAMGHVILKAFHLDNPSDYFLNYCRTYTDMPMLVILEPRDDGSYTPGRMLRASDLLDGLGESNNPEWKTVAYNSDGELVAPNGSIGFRWGEKGKWNLEQRADGKDVELKLSLLDIRDSVVSVGFPYFGGNENPHFRSVAQSPVTLHPLPAKQLTLASGESGLVVSVYDLILANYGLDRGLDDVNAAKDFAEVKAYTPAWAEQITGVPRQHIEQIAREFADTGA</sequence>
<dbReference type="Gene3D" id="4.10.1200.10">
    <property type="entry name" value="nitrate reductase tail"/>
    <property type="match status" value="1"/>
</dbReference>
<feature type="domain" description="4Fe-4S Mo/W bis-MGD-type" evidence="7">
    <location>
        <begin position="43"/>
        <end position="107"/>
    </location>
</feature>
<dbReference type="PANTHER" id="PTHR43105">
    <property type="entry name" value="RESPIRATORY NITRATE REDUCTASE"/>
    <property type="match status" value="1"/>
</dbReference>
<keyword evidence="3" id="KW-0500">Molybdenum</keyword>
<dbReference type="AlphaFoldDB" id="A0A2X3IYJ3"/>
<protein>
    <submittedName>
        <fullName evidence="8">Respiratory nitrate reductase subunit alpha</fullName>
        <ecNumber evidence="8">1.7.99.4</ecNumber>
    </submittedName>
</protein>